<name>A0A348HCU9_9GAMM</name>
<accession>A0A348HCU9</accession>
<proteinExistence type="predicted"/>
<dbReference type="KEGG" id="zpl:ZBT109_0673"/>
<reference evidence="1 2" key="1">
    <citation type="submission" date="2018-09" db="EMBL/GenBank/DDBJ databases">
        <title>Zymobacter palmae IAM14233 (=T109) whole genome analysis.</title>
        <authorList>
            <person name="Yanase H."/>
        </authorList>
    </citation>
    <scope>NUCLEOTIDE SEQUENCE [LARGE SCALE GENOMIC DNA]</scope>
    <source>
        <strain evidence="1 2">IAM14233</strain>
    </source>
</reference>
<dbReference type="EMBL" id="AP018933">
    <property type="protein sequence ID" value="BBG29451.1"/>
    <property type="molecule type" value="Genomic_DNA"/>
</dbReference>
<dbReference type="AlphaFoldDB" id="A0A348HCU9"/>
<gene>
    <name evidence="1" type="ORF">ZBT109_0673</name>
</gene>
<dbReference type="Proteomes" id="UP000267342">
    <property type="component" value="Chromosome"/>
</dbReference>
<protein>
    <submittedName>
        <fullName evidence="1">Predicted membrane GTPase</fullName>
    </submittedName>
</protein>
<organism evidence="1 2">
    <name type="scientific">Zymobacter palmae</name>
    <dbReference type="NCBI Taxonomy" id="33074"/>
    <lineage>
        <taxon>Bacteria</taxon>
        <taxon>Pseudomonadati</taxon>
        <taxon>Pseudomonadota</taxon>
        <taxon>Gammaproteobacteria</taxon>
        <taxon>Oceanospirillales</taxon>
        <taxon>Halomonadaceae</taxon>
        <taxon>Zymobacter group</taxon>
        <taxon>Zymobacter</taxon>
    </lineage>
</organism>
<dbReference type="SUPFAM" id="SSF55729">
    <property type="entry name" value="Acyl-CoA N-acyltransferases (Nat)"/>
    <property type="match status" value="1"/>
</dbReference>
<dbReference type="InterPro" id="IPR016181">
    <property type="entry name" value="Acyl_CoA_acyltransferase"/>
</dbReference>
<dbReference type="OrthoDB" id="6181807at2"/>
<evidence type="ECO:0000313" key="1">
    <source>
        <dbReference type="EMBL" id="BBG29451.1"/>
    </source>
</evidence>
<evidence type="ECO:0000313" key="2">
    <source>
        <dbReference type="Proteomes" id="UP000267342"/>
    </source>
</evidence>
<dbReference type="Gene3D" id="3.40.630.30">
    <property type="match status" value="1"/>
</dbReference>
<keyword evidence="2" id="KW-1185">Reference proteome</keyword>
<dbReference type="RefSeq" id="WP_027705106.1">
    <property type="nucleotide sequence ID" value="NZ_AP018933.1"/>
</dbReference>
<sequence length="184" mass="20938">MHLIELGADERRDDSVALLCANTYGQQAGLAPLLAYTGALTQWLPRDQARVLALVDAEERILCVALLVLEEGGKGAELKWLTTPEPLRGRGYARALVSRLTKRMRLKVVATEAHERWLRDAGFKRWSWRDSGERIGFTRGTREYSATLMVDEDRIMQQFKTDRALFERLSARFVKGLERFASAE</sequence>